<evidence type="ECO:0000259" key="4">
    <source>
        <dbReference type="Pfam" id="PF18741"/>
    </source>
</evidence>
<dbReference type="InterPro" id="IPR041677">
    <property type="entry name" value="DNA2/NAM7_AAA_11"/>
</dbReference>
<dbReference type="SUPFAM" id="SSF52980">
    <property type="entry name" value="Restriction endonuclease-like"/>
    <property type="match status" value="1"/>
</dbReference>
<dbReference type="InterPro" id="IPR041679">
    <property type="entry name" value="DNA2/NAM7-like_C"/>
</dbReference>
<feature type="region of interest" description="Disordered" evidence="1">
    <location>
        <begin position="372"/>
        <end position="416"/>
    </location>
</feature>
<evidence type="ECO:0000259" key="3">
    <source>
        <dbReference type="Pfam" id="PF13087"/>
    </source>
</evidence>
<organism evidence="5 6">
    <name type="scientific">Gluconobacter vitians</name>
    <dbReference type="NCBI Taxonomy" id="2728102"/>
    <lineage>
        <taxon>Bacteria</taxon>
        <taxon>Pseudomonadati</taxon>
        <taxon>Pseudomonadota</taxon>
        <taxon>Alphaproteobacteria</taxon>
        <taxon>Acetobacterales</taxon>
        <taxon>Acetobacteraceae</taxon>
        <taxon>Gluconobacter</taxon>
    </lineage>
</organism>
<dbReference type="Pfam" id="PF13087">
    <property type="entry name" value="AAA_12"/>
    <property type="match status" value="1"/>
</dbReference>
<feature type="domain" description="DNA2/NAM7 helicase helicase" evidence="2">
    <location>
        <begin position="724"/>
        <end position="809"/>
    </location>
</feature>
<dbReference type="EMBL" id="JABCQG010000023">
    <property type="protein sequence ID" value="MBF0860152.1"/>
    <property type="molecule type" value="Genomic_DNA"/>
</dbReference>
<dbReference type="Pfam" id="PF13195">
    <property type="entry name" value="DUF4011"/>
    <property type="match status" value="1"/>
</dbReference>
<dbReference type="InterPro" id="IPR027417">
    <property type="entry name" value="P-loop_NTPase"/>
</dbReference>
<dbReference type="PANTHER" id="PTHR10887">
    <property type="entry name" value="DNA2/NAM7 HELICASE FAMILY"/>
    <property type="match status" value="1"/>
</dbReference>
<sequence length="2028" mass="224827">MDFLHIALNEITGACVRLLSVVEISVTADHEQTAEDVEITTEEKKPELRIVLQETVNASLWENSVPILEELEFDNRSENTYPVIEITITSEPHFLTPRSWMLQQIGPDELRVLNDRDLTLDGSLLSAQTEASRAVVTIVARAGEQELARVTRDVRMLARNEWGGLSGIPDILAAFVLPNDPAIARILRSASEILRQAGQSPSLEGYQGDKARVWAQAQALWCAICALDITYINPPASFVENGQRIRLPTQVVEERLATCLDTTVLFAACLEAIGLRPLIVLTRGHAFAGLWLAQQDAGSSVVQDLPGIRNRLKLDDLRVFETTLATAARKPSFAAACERGEAHLRDIDDDDPDAFREVIDIHRARLRRIRPLSTSAASPGNEAAETVSNDSAGQPTFEAPPPLREEREEERLPDRPADRVQRWCNRLLDMSARNRLLNLPKSDRQLIELDCPDPASLEDMLAEMRSGSNARPLRFVAAPGLMDDDDPRNKALHQGRHHEDASRAYALEALKRREIVVQRKEDKLQTALTEIYRHARSSEQEGGTNVLFLTIGALAWTSQDKSKPYLAPLILVPVILERASIKSPFTLRAHGDETRINTTLLEMLRAEYDIRIPLLEGEALPEDDAGLDVPKIIEAFRLHLRHIPGWEIREHVSLTTLSFAKFLMWKDLLERKEHLATNDVASRLLNGVKDGEQTGSAPSNGFDPAGDLDDALAKADLVCPMEADSSQLKAIARAAAGENFVLIGPPGTGKSQTIGNIIANTLAQGRTILFVAEKRTALEVVRARLAKLGIAEFCLDLFSPKANKMAVLQQFQTAQAALEDFQPEEYARTKQTLDTIRTELNAYVRDLHTPRRNGWTPYRGIGVTLRAQETSIVRIPLEWANADVHSKADYDTLVQSVEDLSTLYARIGDIVVSPRLAGLEQTDWSPLWEGRLLDTANGALSALDKLREAALSVTKALSLPQNNLSYQRLEQIRALCSHLLLPHAAAWSFTENARETRDAVLLEQASVTRCHALTADLDTRWKDSVRALPLAETLAEWRTIKEKWLLARSMGQKAIRKRLEPHAIALPEDCENDLEALVERAALLEKLGNASHKTSIGPMWRSLDTDFDAINAAFDWGQETRTRLAGCTAETGELLTARTHLRTLLVEGQDLLAPGGTIHASLTRYLAAFAELDAALTTLGNCSASDVTRLVPPENPSWLEQTTDRLRNWKEATRELRDWCSWRRACHQAAQLGLTPMIEAIEHGLVAQDDVPAVFEANYARWWTMHAVSDSALLSSFVAATHEGRIIRFRELDEKLKTLAIRLIRARLAGRIPGEAARQHDPEYKVLTREIAKKTRHLPVRQLAEKMPGALRTLTPCLMMSPLSVAQYLPADAAPFDLVIFDEASQIATWDAIGAIGRGKQVIVVGDPKQLPPTDFFTAGRAAADADTSDEMTDLDSILDECLGAGVPAISLEWHYRSRHESLIAFSNQAYYGGDLVTFPSPVTADQAVSFRFVPKGIYEPGKNGSHTNPAEARMVIAEAVRIMRDGTDRSVGIVTFNGEQQKLIVDLLDAEVRKDPALERFTGEQAHEAVLVKNLENVQGEERDVMLFSLTYGPDIAGKISMNFGPLNRDGGERRLNVAITRAREQLIVFGSLRGDQIAIERTRAAGVRDLRRFLLFAERGPMALAGAHEGSVGGYDSLFEVEVATMLQTKGWEVTTQVGVSGFRVDLGVIDPDLPSTFLAGVECDGATYHRSATARDRDRLRQAVLENLGWNILRIWSTDWWTNAPREVERIDAALQSFLEIARQKRIDQAERDAAKAEALLNATVNEREEKPAVSTETPKVESVTDEPFSEPSPEEITNLELLYAKAPEHIPSDDTTSSDVEADPSKLSQDDYLPTLARLVVRTIDQAKVIREDVLIQTLSRAHGFSRVGREIRERVQRAIPSSMARTEEDVGTFLWSDRQPVVPRLSLTSLTAEKSLDPAQVPLAALVDLACRAIAIDCPDEDAIARMRAACGMSRMGQATRARFATALHEARRMKDGHDTPHL</sequence>
<dbReference type="InterPro" id="IPR049468">
    <property type="entry name" value="Restrct_endonuc-II-like_dom"/>
</dbReference>
<feature type="region of interest" description="Disordered" evidence="1">
    <location>
        <begin position="1809"/>
        <end position="1837"/>
    </location>
</feature>
<dbReference type="InterPro" id="IPR025103">
    <property type="entry name" value="DUF4011"/>
</dbReference>
<accession>A0ABR9Y8D2</accession>
<comment type="caution">
    <text evidence="5">The sequence shown here is derived from an EMBL/GenBank/DDBJ whole genome shotgun (WGS) entry which is preliminary data.</text>
</comment>
<dbReference type="InterPro" id="IPR047187">
    <property type="entry name" value="SF1_C_Upf1"/>
</dbReference>
<reference evidence="5" key="1">
    <citation type="submission" date="2020-04" db="EMBL/GenBank/DDBJ databases">
        <authorList>
            <person name="Sombolestani A."/>
        </authorList>
    </citation>
    <scope>NUCLEOTIDE SEQUENCE</scope>
    <source>
        <strain evidence="5">LMG 31484</strain>
    </source>
</reference>
<dbReference type="Gene3D" id="3.40.50.300">
    <property type="entry name" value="P-loop containing nucleotide triphosphate hydrolases"/>
    <property type="match status" value="3"/>
</dbReference>
<dbReference type="Gene3D" id="3.40.960.10">
    <property type="entry name" value="VSR Endonuclease"/>
    <property type="match status" value="1"/>
</dbReference>
<feature type="domain" description="DNA2/NAM7 helicase helicase" evidence="2">
    <location>
        <begin position="1372"/>
        <end position="1414"/>
    </location>
</feature>
<proteinExistence type="predicted"/>
<dbReference type="SUPFAM" id="SSF52540">
    <property type="entry name" value="P-loop containing nucleoside triphosphate hydrolases"/>
    <property type="match status" value="1"/>
</dbReference>
<feature type="domain" description="Restriction endonuclease type II-like" evidence="4">
    <location>
        <begin position="1681"/>
        <end position="1778"/>
    </location>
</feature>
<dbReference type="InterPro" id="IPR011335">
    <property type="entry name" value="Restrct_endonuc-II-like"/>
</dbReference>
<feature type="domain" description="DNA2/NAM7 helicase-like C-terminal" evidence="3">
    <location>
        <begin position="1438"/>
        <end position="1633"/>
    </location>
</feature>
<dbReference type="Pfam" id="PF18741">
    <property type="entry name" value="MTES_1575"/>
    <property type="match status" value="1"/>
</dbReference>
<evidence type="ECO:0000313" key="6">
    <source>
        <dbReference type="Proteomes" id="UP000623107"/>
    </source>
</evidence>
<protein>
    <submittedName>
        <fullName evidence="5">DUF3320 domain-containing protein</fullName>
    </submittedName>
</protein>
<name>A0ABR9Y8D2_9PROT</name>
<dbReference type="PANTHER" id="PTHR10887:SF495">
    <property type="entry name" value="HELICASE SENATAXIN ISOFORM X1-RELATED"/>
    <property type="match status" value="1"/>
</dbReference>
<feature type="compositionally biased region" description="Basic and acidic residues" evidence="1">
    <location>
        <begin position="403"/>
        <end position="416"/>
    </location>
</feature>
<dbReference type="Proteomes" id="UP000623107">
    <property type="component" value="Unassembled WGS sequence"/>
</dbReference>
<reference evidence="5" key="2">
    <citation type="submission" date="2020-11" db="EMBL/GenBank/DDBJ databases">
        <title>Description of novel Gluconobacter species.</title>
        <authorList>
            <person name="Cleenwerck I."/>
            <person name="Cnockaert M."/>
            <person name="Borremans W."/>
            <person name="Wieme A.D."/>
            <person name="De Vuyst L."/>
            <person name="Vandamme P."/>
        </authorList>
    </citation>
    <scope>NUCLEOTIDE SEQUENCE</scope>
    <source>
        <strain evidence="5">LMG 31484</strain>
    </source>
</reference>
<evidence type="ECO:0000313" key="5">
    <source>
        <dbReference type="EMBL" id="MBF0860152.1"/>
    </source>
</evidence>
<gene>
    <name evidence="5" type="ORF">HKD24_13180</name>
</gene>
<evidence type="ECO:0000259" key="2">
    <source>
        <dbReference type="Pfam" id="PF13086"/>
    </source>
</evidence>
<keyword evidence="6" id="KW-1185">Reference proteome</keyword>
<dbReference type="CDD" id="cd18808">
    <property type="entry name" value="SF1_C_Upf1"/>
    <property type="match status" value="1"/>
</dbReference>
<dbReference type="Pfam" id="PF13086">
    <property type="entry name" value="AAA_11"/>
    <property type="match status" value="2"/>
</dbReference>
<evidence type="ECO:0000256" key="1">
    <source>
        <dbReference type="SAM" id="MobiDB-lite"/>
    </source>
</evidence>
<dbReference type="InterPro" id="IPR045055">
    <property type="entry name" value="DNA2/NAM7-like"/>
</dbReference>